<dbReference type="OrthoDB" id="10250282at2759"/>
<dbReference type="Gene3D" id="3.60.110.10">
    <property type="entry name" value="Carbon-nitrogen hydrolase"/>
    <property type="match status" value="1"/>
</dbReference>
<dbReference type="PANTHER" id="PTHR10609:SF14">
    <property type="entry name" value="BIOTINIDASE"/>
    <property type="match status" value="1"/>
</dbReference>
<evidence type="ECO:0000313" key="8">
    <source>
        <dbReference type="RefSeq" id="XP_014489017.1"/>
    </source>
</evidence>
<evidence type="ECO:0000256" key="3">
    <source>
        <dbReference type="ARBA" id="ARBA00022801"/>
    </source>
</evidence>
<dbReference type="AlphaFoldDB" id="A0A6P3YGV1"/>
<dbReference type="InterPro" id="IPR040154">
    <property type="entry name" value="Biotinidase/VNN"/>
</dbReference>
<dbReference type="RefSeq" id="XP_014489017.1">
    <property type="nucleotide sequence ID" value="XM_014633531.1"/>
</dbReference>
<keyword evidence="5" id="KW-0472">Membrane</keyword>
<accession>A0A6P3YGV1</accession>
<gene>
    <name evidence="8" type="primary">LOC106752110</name>
</gene>
<dbReference type="PROSITE" id="PS51257">
    <property type="entry name" value="PROKAR_LIPOPROTEIN"/>
    <property type="match status" value="1"/>
</dbReference>
<evidence type="ECO:0000259" key="6">
    <source>
        <dbReference type="PROSITE" id="PS50263"/>
    </source>
</evidence>
<evidence type="ECO:0000256" key="2">
    <source>
        <dbReference type="ARBA" id="ARBA00022729"/>
    </source>
</evidence>
<proteinExistence type="inferred from homology"/>
<protein>
    <submittedName>
        <fullName evidence="8">Vanin-like protein 2 isoform X1</fullName>
    </submittedName>
</protein>
<evidence type="ECO:0000256" key="4">
    <source>
        <dbReference type="ARBA" id="ARBA00023180"/>
    </source>
</evidence>
<keyword evidence="5" id="KW-0812">Transmembrane</keyword>
<keyword evidence="5" id="KW-1133">Transmembrane helix</keyword>
<dbReference type="GO" id="GO:0016811">
    <property type="term" value="F:hydrolase activity, acting on carbon-nitrogen (but not peptide) bonds, in linear amides"/>
    <property type="evidence" value="ECO:0007669"/>
    <property type="project" value="InterPro"/>
</dbReference>
<name>A0A6P3YGV1_DINQU</name>
<dbReference type="Pfam" id="PF19018">
    <property type="entry name" value="Vanin_C"/>
    <property type="match status" value="1"/>
</dbReference>
<dbReference type="Pfam" id="PF00795">
    <property type="entry name" value="CN_hydrolase"/>
    <property type="match status" value="1"/>
</dbReference>
<dbReference type="KEGG" id="dqu:106752110"/>
<keyword evidence="4" id="KW-0325">Glycoprotein</keyword>
<dbReference type="InterPro" id="IPR043957">
    <property type="entry name" value="Vanin_C"/>
</dbReference>
<dbReference type="Proteomes" id="UP000515204">
    <property type="component" value="Unplaced"/>
</dbReference>
<dbReference type="GeneID" id="106752110"/>
<evidence type="ECO:0000256" key="1">
    <source>
        <dbReference type="ARBA" id="ARBA00008225"/>
    </source>
</evidence>
<dbReference type="InterPro" id="IPR036526">
    <property type="entry name" value="C-N_Hydrolase_sf"/>
</dbReference>
<sequence length="552" mass="62386">MTGRRWILVRCDKQSKLSNMEQWIIICLLIACANIAHQVSTPNSETYTAAVVEFPPVHEIDAESTLKANTDSYIRNIKIANASDVDIIVFPEDGLTTISLPGREKMDDWSTIIPAAFKNYIPCDENTIKVSETLRRISCAAKENRIYVVINIAEKLPCDNSTCTKYDEAYYNTNVVFDRNGKIIARYRKTNLFVEPQFNITRIPEIVTFDTDFGVTFGTFICFDILFKIPALLLTRIHQITDIVYPTAWFSEMPFLTAVQTQAGWSFAEDVNLLVAGYNNPPRGSTGSGIYLGRKGIGKAIMSPTLHEEVLIYKVPKMKKKTESNQQASHSTDGQGNFFHGKKHVHDELRKKREDNTVASDRLKLLRDKIDSFDTLPLEGNSTRTICQNDFCCDFTVEMLKIDPTTKYRLAVFNGVRSFYAINGSVSACGIMQCSNQSIESCGSTEESETVFGNIDISTTFHNYKNVLIMPSILDSQLYPFKVTDWSYGEHTHEDHVHVSISLINKKNNLLTFGLYSRNFVNGASVPSFNIVTYFAALLLALFLPNFIRYVY</sequence>
<keyword evidence="3" id="KW-0378">Hydrolase</keyword>
<dbReference type="PANTHER" id="PTHR10609">
    <property type="entry name" value="BIOTINIDASE-RELATED"/>
    <property type="match status" value="1"/>
</dbReference>
<feature type="domain" description="CN hydrolase" evidence="6">
    <location>
        <begin position="47"/>
        <end position="317"/>
    </location>
</feature>
<dbReference type="SUPFAM" id="SSF56317">
    <property type="entry name" value="Carbon-nitrogen hydrolase"/>
    <property type="match status" value="1"/>
</dbReference>
<evidence type="ECO:0000256" key="5">
    <source>
        <dbReference type="SAM" id="Phobius"/>
    </source>
</evidence>
<dbReference type="PROSITE" id="PS50263">
    <property type="entry name" value="CN_HYDROLASE"/>
    <property type="match status" value="1"/>
</dbReference>
<evidence type="ECO:0000313" key="7">
    <source>
        <dbReference type="Proteomes" id="UP000515204"/>
    </source>
</evidence>
<organism evidence="7 8">
    <name type="scientific">Dinoponera quadriceps</name>
    <name type="common">South American ant</name>
    <dbReference type="NCBI Taxonomy" id="609295"/>
    <lineage>
        <taxon>Eukaryota</taxon>
        <taxon>Metazoa</taxon>
        <taxon>Ecdysozoa</taxon>
        <taxon>Arthropoda</taxon>
        <taxon>Hexapoda</taxon>
        <taxon>Insecta</taxon>
        <taxon>Pterygota</taxon>
        <taxon>Neoptera</taxon>
        <taxon>Endopterygota</taxon>
        <taxon>Hymenoptera</taxon>
        <taxon>Apocrita</taxon>
        <taxon>Aculeata</taxon>
        <taxon>Formicoidea</taxon>
        <taxon>Formicidae</taxon>
        <taxon>Ponerinae</taxon>
        <taxon>Ponerini</taxon>
        <taxon>Dinoponera</taxon>
    </lineage>
</organism>
<keyword evidence="7" id="KW-1185">Reference proteome</keyword>
<comment type="similarity">
    <text evidence="1">Belongs to the carbon-nitrogen hydrolase superfamily. BTD/VNN family.</text>
</comment>
<dbReference type="InterPro" id="IPR012101">
    <property type="entry name" value="Biotinidase-like_euk"/>
</dbReference>
<reference evidence="8" key="1">
    <citation type="submission" date="2025-08" db="UniProtKB">
        <authorList>
            <consortium name="RefSeq"/>
        </authorList>
    </citation>
    <scope>IDENTIFICATION</scope>
</reference>
<keyword evidence="2" id="KW-0732">Signal</keyword>
<dbReference type="CDD" id="cd07567">
    <property type="entry name" value="biotinidase_like"/>
    <property type="match status" value="1"/>
</dbReference>
<dbReference type="InterPro" id="IPR003010">
    <property type="entry name" value="C-N_Hydrolase"/>
</dbReference>
<feature type="transmembrane region" description="Helical" evidence="5">
    <location>
        <begin position="531"/>
        <end position="551"/>
    </location>
</feature>